<name>A2D7E0_TRIV3</name>
<reference evidence="1" key="1">
    <citation type="submission" date="2006-10" db="EMBL/GenBank/DDBJ databases">
        <authorList>
            <person name="Amadeo P."/>
            <person name="Zhao Q."/>
            <person name="Wortman J."/>
            <person name="Fraser-Liggett C."/>
            <person name="Carlton J."/>
        </authorList>
    </citation>
    <scope>NUCLEOTIDE SEQUENCE</scope>
    <source>
        <strain evidence="1">G3</strain>
    </source>
</reference>
<dbReference type="Proteomes" id="UP000001542">
    <property type="component" value="Unassembled WGS sequence"/>
</dbReference>
<dbReference type="KEGG" id="tva:4720765"/>
<evidence type="ECO:0000313" key="2">
    <source>
        <dbReference type="Proteomes" id="UP000001542"/>
    </source>
</evidence>
<keyword evidence="2" id="KW-1185">Reference proteome</keyword>
<protein>
    <submittedName>
        <fullName evidence="1">Uncharacterized protein</fullName>
    </submittedName>
</protein>
<dbReference type="InParanoid" id="A2D7E0"/>
<accession>A2D7E0</accession>
<organism evidence="1 2">
    <name type="scientific">Trichomonas vaginalis (strain ATCC PRA-98 / G3)</name>
    <dbReference type="NCBI Taxonomy" id="412133"/>
    <lineage>
        <taxon>Eukaryota</taxon>
        <taxon>Metamonada</taxon>
        <taxon>Parabasalia</taxon>
        <taxon>Trichomonadida</taxon>
        <taxon>Trichomonadidae</taxon>
        <taxon>Trichomonas</taxon>
    </lineage>
</organism>
<dbReference type="RefSeq" id="XP_001276905.1">
    <property type="nucleotide sequence ID" value="XM_001276904.1"/>
</dbReference>
<sequence>MARKCTSIEEVLEYVLDTHVLQSVLSQDVLNGKIPLIYKQVNKLTKTSPLGYENDVYVSLTNEQKVQIINQFAKNKQFSDEEKEVLTSIVDWTQEGSDSFLINYHCEWVSLKIARQKLRSIIFKRKNALAELGKLSSQEKKNFQNIPMLFYISKMYQAENIDLAEEVNIYDQATTLCHLTNRLTPKDFSIINLSTTGLVLSSVDCLFDDDNSYLRILNEEQECSVEIKTRFYVEPHKIDIFCDPKRDHSFYTKLVGTAYKYLPEIELSTYCDDELVSKQIAKFSSSVLKDFEIEAKSKGINRIVLKALDSKLPQALRIRYINLKGVFVL</sequence>
<dbReference type="VEuPathDB" id="TrichDB:TVAG_119940"/>
<dbReference type="VEuPathDB" id="TrichDB:TVAGG3_0992830"/>
<reference evidence="1" key="2">
    <citation type="journal article" date="2007" name="Science">
        <title>Draft genome sequence of the sexually transmitted pathogen Trichomonas vaginalis.</title>
        <authorList>
            <person name="Carlton J.M."/>
            <person name="Hirt R.P."/>
            <person name="Silva J.C."/>
            <person name="Delcher A.L."/>
            <person name="Schatz M."/>
            <person name="Zhao Q."/>
            <person name="Wortman J.R."/>
            <person name="Bidwell S.L."/>
            <person name="Alsmark U.C.M."/>
            <person name="Besteiro S."/>
            <person name="Sicheritz-Ponten T."/>
            <person name="Noel C.J."/>
            <person name="Dacks J.B."/>
            <person name="Foster P.G."/>
            <person name="Simillion C."/>
            <person name="Van de Peer Y."/>
            <person name="Miranda-Saavedra D."/>
            <person name="Barton G.J."/>
            <person name="Westrop G.D."/>
            <person name="Mueller S."/>
            <person name="Dessi D."/>
            <person name="Fiori P.L."/>
            <person name="Ren Q."/>
            <person name="Paulsen I."/>
            <person name="Zhang H."/>
            <person name="Bastida-Corcuera F.D."/>
            <person name="Simoes-Barbosa A."/>
            <person name="Brown M.T."/>
            <person name="Hayes R.D."/>
            <person name="Mukherjee M."/>
            <person name="Okumura C.Y."/>
            <person name="Schneider R."/>
            <person name="Smith A.J."/>
            <person name="Vanacova S."/>
            <person name="Villalvazo M."/>
            <person name="Haas B.J."/>
            <person name="Pertea M."/>
            <person name="Feldblyum T.V."/>
            <person name="Utterback T.R."/>
            <person name="Shu C.L."/>
            <person name="Osoegawa K."/>
            <person name="de Jong P.J."/>
            <person name="Hrdy I."/>
            <person name="Horvathova L."/>
            <person name="Zubacova Z."/>
            <person name="Dolezal P."/>
            <person name="Malik S.B."/>
            <person name="Logsdon J.M. Jr."/>
            <person name="Henze K."/>
            <person name="Gupta A."/>
            <person name="Wang C.C."/>
            <person name="Dunne R.L."/>
            <person name="Upcroft J.A."/>
            <person name="Upcroft P."/>
            <person name="White O."/>
            <person name="Salzberg S.L."/>
            <person name="Tang P."/>
            <person name="Chiu C.-H."/>
            <person name="Lee Y.-S."/>
            <person name="Embley T.M."/>
            <person name="Coombs G.H."/>
            <person name="Mottram J.C."/>
            <person name="Tachezy J."/>
            <person name="Fraser-Liggett C.M."/>
            <person name="Johnson P.J."/>
        </authorList>
    </citation>
    <scope>NUCLEOTIDE SEQUENCE [LARGE SCALE GENOMIC DNA]</scope>
    <source>
        <strain evidence="1">G3</strain>
    </source>
</reference>
<proteinExistence type="predicted"/>
<dbReference type="EMBL" id="DS113177">
    <property type="protein sequence ID" value="EAY23657.1"/>
    <property type="molecule type" value="Genomic_DNA"/>
</dbReference>
<dbReference type="AlphaFoldDB" id="A2D7E0"/>
<evidence type="ECO:0000313" key="1">
    <source>
        <dbReference type="EMBL" id="EAY23657.1"/>
    </source>
</evidence>
<gene>
    <name evidence="1" type="ORF">TVAG_119940</name>
</gene>